<dbReference type="InterPro" id="IPR036034">
    <property type="entry name" value="PDZ_sf"/>
</dbReference>
<reference evidence="6 7" key="1">
    <citation type="submission" date="2020-08" db="EMBL/GenBank/DDBJ databases">
        <title>Genomic Encyclopedia of Archaeal and Bacterial Type Strains, Phase II (KMG-II): from individual species to whole genera.</title>
        <authorList>
            <person name="Goeker M."/>
        </authorList>
    </citation>
    <scope>NUCLEOTIDE SEQUENCE [LARGE SCALE GENOMIC DNA]</scope>
    <source>
        <strain evidence="6 7">DSM 23288</strain>
    </source>
</reference>
<dbReference type="SMART" id="SM00228">
    <property type="entry name" value="PDZ"/>
    <property type="match status" value="1"/>
</dbReference>
<evidence type="ECO:0000256" key="4">
    <source>
        <dbReference type="SAM" id="Phobius"/>
    </source>
</evidence>
<dbReference type="InterPro" id="IPR051201">
    <property type="entry name" value="Chloro_Bact_Ser_Proteases"/>
</dbReference>
<comment type="caution">
    <text evidence="6">The sequence shown here is derived from an EMBL/GenBank/DDBJ whole genome shotgun (WGS) entry which is preliminary data.</text>
</comment>
<accession>A0A840ICJ9</accession>
<keyword evidence="4" id="KW-0472">Membrane</keyword>
<dbReference type="RefSeq" id="WP_183340516.1">
    <property type="nucleotide sequence ID" value="NZ_JACHNU010000001.1"/>
</dbReference>
<feature type="compositionally biased region" description="Basic and acidic residues" evidence="3">
    <location>
        <begin position="12"/>
        <end position="23"/>
    </location>
</feature>
<keyword evidence="4" id="KW-0812">Transmembrane</keyword>
<dbReference type="PRINTS" id="PR00834">
    <property type="entry name" value="PROTEASES2C"/>
</dbReference>
<feature type="transmembrane region" description="Helical" evidence="4">
    <location>
        <begin position="55"/>
        <end position="77"/>
    </location>
</feature>
<sequence>MGSPRHLWTGEWRAESDQARDEGASAFDRTPPPRPADDAQAPPPPSGPPRRRAGLVVGLLVVALAIAAGAFAAGMLLDGGDGGGTDPLPAVSSRPIRPSAGQTRAGAIYAAASPAVVSVRTSTGQGTGFLIDDDGTIVSNQHVVGSSSHVVVKFGQDGVSIDGDVLGTDESTDLAVVSIEPDRIPRGVRPLRFADSRNVQVGDFAIAIGNPFGLDRTATEGIVSGLGRSISAPNGFQIDEVIQTDAPINPGNSGGPLLDSGGRVIGVNSQIVTGGLSQGNVGIGFAVPSNTAREIVPQLAQGRTIARPYLGVQTSPTAVTSSTGARVTRLYDGGPAARAGLRVDDVITAIDGRTVDTPEDVVEAVSRRQPGDEVEVEVERGGRERTITVELGTRPARMP</sequence>
<evidence type="ECO:0000256" key="2">
    <source>
        <dbReference type="ARBA" id="ARBA00022801"/>
    </source>
</evidence>
<keyword evidence="1 6" id="KW-0645">Protease</keyword>
<keyword evidence="4" id="KW-1133">Transmembrane helix</keyword>
<dbReference type="EMBL" id="JACHNU010000001">
    <property type="protein sequence ID" value="MBB4661933.1"/>
    <property type="molecule type" value="Genomic_DNA"/>
</dbReference>
<keyword evidence="7" id="KW-1185">Reference proteome</keyword>
<organism evidence="6 7">
    <name type="scientific">Conexibacter arvalis</name>
    <dbReference type="NCBI Taxonomy" id="912552"/>
    <lineage>
        <taxon>Bacteria</taxon>
        <taxon>Bacillati</taxon>
        <taxon>Actinomycetota</taxon>
        <taxon>Thermoleophilia</taxon>
        <taxon>Solirubrobacterales</taxon>
        <taxon>Conexibacteraceae</taxon>
        <taxon>Conexibacter</taxon>
    </lineage>
</organism>
<dbReference type="GO" id="GO:0004252">
    <property type="term" value="F:serine-type endopeptidase activity"/>
    <property type="evidence" value="ECO:0007669"/>
    <property type="project" value="InterPro"/>
</dbReference>
<dbReference type="EC" id="3.4.21.-" evidence="6"/>
<dbReference type="InterPro" id="IPR001940">
    <property type="entry name" value="Peptidase_S1C"/>
</dbReference>
<dbReference type="SUPFAM" id="SSF50494">
    <property type="entry name" value="Trypsin-like serine proteases"/>
    <property type="match status" value="1"/>
</dbReference>
<dbReference type="Pfam" id="PF13365">
    <property type="entry name" value="Trypsin_2"/>
    <property type="match status" value="1"/>
</dbReference>
<dbReference type="PANTHER" id="PTHR43343:SF3">
    <property type="entry name" value="PROTEASE DO-LIKE 8, CHLOROPLASTIC"/>
    <property type="match status" value="1"/>
</dbReference>
<keyword evidence="2 6" id="KW-0378">Hydrolase</keyword>
<proteinExistence type="predicted"/>
<evidence type="ECO:0000313" key="6">
    <source>
        <dbReference type="EMBL" id="MBB4661933.1"/>
    </source>
</evidence>
<name>A0A840ICJ9_9ACTN</name>
<protein>
    <submittedName>
        <fullName evidence="6">Putative serine protease PepD</fullName>
        <ecNumber evidence="6">3.4.21.-</ecNumber>
    </submittedName>
</protein>
<dbReference type="Gene3D" id="2.30.42.10">
    <property type="match status" value="1"/>
</dbReference>
<feature type="region of interest" description="Disordered" evidence="3">
    <location>
        <begin position="1"/>
        <end position="51"/>
    </location>
</feature>
<dbReference type="SUPFAM" id="SSF50156">
    <property type="entry name" value="PDZ domain-like"/>
    <property type="match status" value="1"/>
</dbReference>
<evidence type="ECO:0000259" key="5">
    <source>
        <dbReference type="PROSITE" id="PS50106"/>
    </source>
</evidence>
<evidence type="ECO:0000256" key="1">
    <source>
        <dbReference type="ARBA" id="ARBA00022670"/>
    </source>
</evidence>
<dbReference type="PANTHER" id="PTHR43343">
    <property type="entry name" value="PEPTIDASE S12"/>
    <property type="match status" value="1"/>
</dbReference>
<dbReference type="Proteomes" id="UP000585272">
    <property type="component" value="Unassembled WGS sequence"/>
</dbReference>
<gene>
    <name evidence="6" type="ORF">BDZ31_001506</name>
</gene>
<evidence type="ECO:0000313" key="7">
    <source>
        <dbReference type="Proteomes" id="UP000585272"/>
    </source>
</evidence>
<evidence type="ECO:0000256" key="3">
    <source>
        <dbReference type="SAM" id="MobiDB-lite"/>
    </source>
</evidence>
<dbReference type="InterPro" id="IPR009003">
    <property type="entry name" value="Peptidase_S1_PA"/>
</dbReference>
<dbReference type="Gene3D" id="2.40.10.120">
    <property type="match status" value="1"/>
</dbReference>
<dbReference type="Pfam" id="PF13180">
    <property type="entry name" value="PDZ_2"/>
    <property type="match status" value="1"/>
</dbReference>
<dbReference type="GO" id="GO:0006508">
    <property type="term" value="P:proteolysis"/>
    <property type="evidence" value="ECO:0007669"/>
    <property type="project" value="UniProtKB-KW"/>
</dbReference>
<dbReference type="PROSITE" id="PS50106">
    <property type="entry name" value="PDZ"/>
    <property type="match status" value="1"/>
</dbReference>
<dbReference type="AlphaFoldDB" id="A0A840ICJ9"/>
<dbReference type="InterPro" id="IPR001478">
    <property type="entry name" value="PDZ"/>
</dbReference>
<feature type="domain" description="PDZ" evidence="5">
    <location>
        <begin position="310"/>
        <end position="382"/>
    </location>
</feature>